<feature type="chain" id="PRO_5003720929" description="Carboxypeptidase-like regulatory domain-containing protein" evidence="1">
    <location>
        <begin position="20"/>
        <end position="878"/>
    </location>
</feature>
<proteinExistence type="predicted"/>
<dbReference type="Gene3D" id="2.60.40.1120">
    <property type="entry name" value="Carboxypeptidase-like, regulatory domain"/>
    <property type="match status" value="1"/>
</dbReference>
<comment type="caution">
    <text evidence="2">The sequence shown here is derived from an EMBL/GenBank/DDBJ whole genome shotgun (WGS) entry which is preliminary data.</text>
</comment>
<evidence type="ECO:0000256" key="1">
    <source>
        <dbReference type="SAM" id="SignalP"/>
    </source>
</evidence>
<dbReference type="PATRIC" id="fig|997887.3.peg.4670"/>
<name>I9H8H8_9BACE</name>
<accession>I9H8H8</accession>
<dbReference type="Pfam" id="PF18939">
    <property type="entry name" value="DUF5686"/>
    <property type="match status" value="1"/>
</dbReference>
<evidence type="ECO:0000313" key="3">
    <source>
        <dbReference type="Proteomes" id="UP000005150"/>
    </source>
</evidence>
<dbReference type="OrthoDB" id="983143at2"/>
<dbReference type="EMBL" id="AGXV01000053">
    <property type="protein sequence ID" value="EIY55984.1"/>
    <property type="molecule type" value="Genomic_DNA"/>
</dbReference>
<sequence length="878" mass="100034">MKRYVWFAVLCFWTLSSIAQTFKGRVTDEKGEAVPYAALYLKELKWGFTTDDNGCFQTELKPGHYTCEVSSLGYTGQSLSIRLSARGLEKNIVLAERIYSLNEVNVVKGAEDPAYAVMRKAIANAPYYRTQVKGFTAGTYLKGTGKVKNIPAVLKLSKEVRKESKKLLGKLFLLEEQREVIFKAPDVWENRVKAYSNTFPDEIQIRLGLTTINLYEPTVFDKISPLSKGAFSYYRFKLEGCYAEGEHLINKVKVIPRKDNPKLIAGDLYIVEGLWCVSAADLSVRQSGMKATIKVTCKEVQPSVFLATSTSMECSIDMMGLKAEASYLAAVHYARVEVNDKLEINKKKEEMIAAKVVAGATVPVSRQVRRQQKLQKQIESLAGKEDLTMREAYKLSKLMEKSIENADTLKPEHKYERRAEGNRWNVKTDSLADKKDSLYWVAVRSVPLKPEEVQSYIHKEKLTVSKDSLQKDSAKTRSAGGKIMQAFWVGDTYRTKNKKAWISCYGLPSYIPEYNFVDGFWLGAKLEAGIKLSRTVTLRLVPSLYYTTARKAPVGQGKLILDYAPRRRGQLTFSGGVLSADYNEESGESRLINAIASSLFGRNEVKLYDKHFLSAGHEIELANGLLFSASFAWEQRKMLENYISKSWFKRKAEPNIPANRFFVPMPENELLKASFMLEYTPAHYYRMVHGKKIYEESRFPTFTFRYDRAFSMGGVKLSPSYHLTEFSAKQRIGFGMFNRFNWYVNAGAFWKAVGMQFPDFKHFATTALPFTERTFDTGFALLDNYAYSTDTRWAQTNISWYTPYLLLKQLPFLKKKNFDEALHLRSVAVYDRKVYTEVGYSAGLYEMARIGVFAGFDDLKFRSVGVSVSIPLSMLREY</sequence>
<gene>
    <name evidence="2" type="ORF">HMPREF1071_04470</name>
</gene>
<feature type="signal peptide" evidence="1">
    <location>
        <begin position="1"/>
        <end position="19"/>
    </location>
</feature>
<dbReference type="RefSeq" id="WP_007482521.1">
    <property type="nucleotide sequence ID" value="NZ_JH724311.1"/>
</dbReference>
<evidence type="ECO:0000313" key="2">
    <source>
        <dbReference type="EMBL" id="EIY55984.1"/>
    </source>
</evidence>
<dbReference type="AlphaFoldDB" id="I9H8H8"/>
<keyword evidence="1" id="KW-0732">Signal</keyword>
<dbReference type="HOGENOM" id="CLU_015931_0_0_10"/>
<evidence type="ECO:0008006" key="4">
    <source>
        <dbReference type="Google" id="ProtNLM"/>
    </source>
</evidence>
<dbReference type="InterPro" id="IPR008969">
    <property type="entry name" value="CarboxyPept-like_regulatory"/>
</dbReference>
<dbReference type="SUPFAM" id="SSF49464">
    <property type="entry name" value="Carboxypeptidase regulatory domain-like"/>
    <property type="match status" value="1"/>
</dbReference>
<dbReference type="Proteomes" id="UP000005150">
    <property type="component" value="Unassembled WGS sequence"/>
</dbReference>
<keyword evidence="3" id="KW-1185">Reference proteome</keyword>
<dbReference type="Pfam" id="PF13715">
    <property type="entry name" value="CarbopepD_reg_2"/>
    <property type="match status" value="1"/>
</dbReference>
<reference evidence="2 3" key="1">
    <citation type="submission" date="2012-02" db="EMBL/GenBank/DDBJ databases">
        <title>The Genome Sequence of Bacteroides salyersiae CL02T12C01.</title>
        <authorList>
            <consortium name="The Broad Institute Genome Sequencing Platform"/>
            <person name="Earl A."/>
            <person name="Ward D."/>
            <person name="Feldgarden M."/>
            <person name="Gevers D."/>
            <person name="Zitomersky N.L."/>
            <person name="Coyne M.J."/>
            <person name="Comstock L.E."/>
            <person name="Young S.K."/>
            <person name="Zeng Q."/>
            <person name="Gargeya S."/>
            <person name="Fitzgerald M."/>
            <person name="Haas B."/>
            <person name="Abouelleil A."/>
            <person name="Alvarado L."/>
            <person name="Arachchi H.M."/>
            <person name="Berlin A."/>
            <person name="Chapman S.B."/>
            <person name="Gearin G."/>
            <person name="Goldberg J."/>
            <person name="Griggs A."/>
            <person name="Gujja S."/>
            <person name="Hansen M."/>
            <person name="Heiman D."/>
            <person name="Howarth C."/>
            <person name="Larimer J."/>
            <person name="Lui A."/>
            <person name="MacDonald P.J.P."/>
            <person name="McCowen C."/>
            <person name="Montmayeur A."/>
            <person name="Murphy C."/>
            <person name="Neiman D."/>
            <person name="Pearson M."/>
            <person name="Priest M."/>
            <person name="Roberts A."/>
            <person name="Saif S."/>
            <person name="Shea T."/>
            <person name="Sisk P."/>
            <person name="Stolte C."/>
            <person name="Sykes S."/>
            <person name="Wortman J."/>
            <person name="Nusbaum C."/>
            <person name="Birren B."/>
        </authorList>
    </citation>
    <scope>NUCLEOTIDE SEQUENCE [LARGE SCALE GENOMIC DNA]</scope>
    <source>
        <strain evidence="2 3">CL02T12C01</strain>
    </source>
</reference>
<organism evidence="2 3">
    <name type="scientific">Bacteroides salyersiae CL02T12C01</name>
    <dbReference type="NCBI Taxonomy" id="997887"/>
    <lineage>
        <taxon>Bacteria</taxon>
        <taxon>Pseudomonadati</taxon>
        <taxon>Bacteroidota</taxon>
        <taxon>Bacteroidia</taxon>
        <taxon>Bacteroidales</taxon>
        <taxon>Bacteroidaceae</taxon>
        <taxon>Bacteroides</taxon>
    </lineage>
</organism>
<protein>
    <recommendedName>
        <fullName evidence="4">Carboxypeptidase-like regulatory domain-containing protein</fullName>
    </recommendedName>
</protein>
<dbReference type="InterPro" id="IPR043741">
    <property type="entry name" value="DUF5686"/>
</dbReference>